<dbReference type="HOGENOM" id="CLU_085964_0_0_9"/>
<dbReference type="Proteomes" id="UP000001401">
    <property type="component" value="Chromosome"/>
</dbReference>
<keyword evidence="3" id="KW-0846">Cobalamin</keyword>
<dbReference type="Gene3D" id="3.10.180.10">
    <property type="entry name" value="2,3-Dihydroxybiphenyl 1,2-Dioxygenase, domain 1"/>
    <property type="match status" value="1"/>
</dbReference>
<keyword evidence="6" id="KW-0170">Cobalt</keyword>
<dbReference type="InterPro" id="IPR029068">
    <property type="entry name" value="Glyas_Bleomycin-R_OHBP_Dase"/>
</dbReference>
<keyword evidence="5" id="KW-0413">Isomerase</keyword>
<dbReference type="PANTHER" id="PTHR43048">
    <property type="entry name" value="METHYLMALONYL-COA EPIMERASE"/>
    <property type="match status" value="1"/>
</dbReference>
<dbReference type="eggNOG" id="COG2185">
    <property type="taxonomic scope" value="Bacteria"/>
</dbReference>
<dbReference type="InterPro" id="IPR006158">
    <property type="entry name" value="Cobalamin-bd"/>
</dbReference>
<comment type="similarity">
    <text evidence="2">Belongs to the methylmalonyl-CoA epimerase family.</text>
</comment>
<dbReference type="OrthoDB" id="9788468at2"/>
<evidence type="ECO:0000256" key="2">
    <source>
        <dbReference type="ARBA" id="ARBA00009308"/>
    </source>
</evidence>
<evidence type="ECO:0000313" key="10">
    <source>
        <dbReference type="Proteomes" id="UP000001401"/>
    </source>
</evidence>
<dbReference type="PROSITE" id="PS51819">
    <property type="entry name" value="VOC"/>
    <property type="match status" value="1"/>
</dbReference>
<evidence type="ECO:0000256" key="3">
    <source>
        <dbReference type="ARBA" id="ARBA00022628"/>
    </source>
</evidence>
<name>E6TXT2_EVAC2</name>
<evidence type="ECO:0000256" key="1">
    <source>
        <dbReference type="ARBA" id="ARBA00001922"/>
    </source>
</evidence>
<dbReference type="InterPro" id="IPR006159">
    <property type="entry name" value="Acid_CoA_mut_C"/>
</dbReference>
<dbReference type="SUPFAM" id="SSF54593">
    <property type="entry name" value="Glyoxalase/Bleomycin resistance protein/Dihydroxybiphenyl dioxygenase"/>
    <property type="match status" value="1"/>
</dbReference>
<dbReference type="CDD" id="cd07249">
    <property type="entry name" value="MMCE"/>
    <property type="match status" value="1"/>
</dbReference>
<dbReference type="EMBL" id="CP002394">
    <property type="protein sequence ID" value="ADU30008.1"/>
    <property type="molecule type" value="Genomic_DNA"/>
</dbReference>
<accession>E6TXT2</accession>
<reference evidence="9" key="1">
    <citation type="submission" date="2010-12" db="EMBL/GenBank/DDBJ databases">
        <title>Complete sequence of Bacillus cellulosilyticus DSM 2522.</title>
        <authorList>
            <consortium name="US DOE Joint Genome Institute"/>
            <person name="Lucas S."/>
            <person name="Copeland A."/>
            <person name="Lapidus A."/>
            <person name="Cheng J.-F."/>
            <person name="Bruce D."/>
            <person name="Goodwin L."/>
            <person name="Pitluck S."/>
            <person name="Chertkov O."/>
            <person name="Detter J.C."/>
            <person name="Han C."/>
            <person name="Tapia R."/>
            <person name="Land M."/>
            <person name="Hauser L."/>
            <person name="Jeffries C."/>
            <person name="Kyrpides N."/>
            <person name="Ivanova N."/>
            <person name="Mikhailova N."/>
            <person name="Brumm P."/>
            <person name="Mead D."/>
            <person name="Woyke T."/>
        </authorList>
    </citation>
    <scope>NUCLEOTIDE SEQUENCE [LARGE SCALE GENOMIC DNA]</scope>
    <source>
        <strain evidence="9">DSM 2522</strain>
    </source>
</reference>
<dbReference type="AlphaFoldDB" id="E6TXT2"/>
<dbReference type="Pfam" id="PF13669">
    <property type="entry name" value="Glyoxalase_4"/>
    <property type="match status" value="1"/>
</dbReference>
<dbReference type="GO" id="GO:0046491">
    <property type="term" value="P:L-methylmalonyl-CoA metabolic process"/>
    <property type="evidence" value="ECO:0007669"/>
    <property type="project" value="TreeGrafter"/>
</dbReference>
<dbReference type="SUPFAM" id="SSF52242">
    <property type="entry name" value="Cobalamin (vitamin B12)-binding domain"/>
    <property type="match status" value="1"/>
</dbReference>
<dbReference type="PANTHER" id="PTHR43048:SF3">
    <property type="entry name" value="METHYLMALONYL-COA EPIMERASE, MITOCHONDRIAL"/>
    <property type="match status" value="1"/>
</dbReference>
<dbReference type="PROSITE" id="PS51332">
    <property type="entry name" value="B12_BINDING"/>
    <property type="match status" value="1"/>
</dbReference>
<sequence>MRKIRVLIAKPGLDGHDRGALVISQALRDAGMEVIYTGLRQTPKQIVYAAIQEDVDVIGLSSLSGAHNIVFPKILNLLREQQADDILVIGGGVIPKEDIDKLEAQGVAKIFTPGTQMKTVVSFIENAINKMKHKDFKHNMKKPKGIDHIGIAVKSIEKTLPFYLDTFDLRVDKIVEVSSQKVKVAFIEIGDTKLEFLEPLTKDSPIATFIDKRGEGLHHIAFSVLNIDDRLEQLKKEGIQAIDEAPHIGAAGYPIAFLHPSNANNVLIELCEKELHKGEK</sequence>
<organism evidence="9 10">
    <name type="scientific">Evansella cellulosilytica (strain ATCC 21833 / DSM 2522 / FERM P-1141 / JCM 9156 / N-4)</name>
    <name type="common">Bacillus cellulosilyticus</name>
    <dbReference type="NCBI Taxonomy" id="649639"/>
    <lineage>
        <taxon>Bacteria</taxon>
        <taxon>Bacillati</taxon>
        <taxon>Bacillota</taxon>
        <taxon>Bacilli</taxon>
        <taxon>Bacillales</taxon>
        <taxon>Bacillaceae</taxon>
        <taxon>Evansella</taxon>
    </lineage>
</organism>
<evidence type="ECO:0000259" key="8">
    <source>
        <dbReference type="PROSITE" id="PS51819"/>
    </source>
</evidence>
<evidence type="ECO:0000256" key="5">
    <source>
        <dbReference type="ARBA" id="ARBA00023235"/>
    </source>
</evidence>
<gene>
    <name evidence="9" type="ordered locus">Bcell_1745</name>
</gene>
<dbReference type="InterPro" id="IPR017515">
    <property type="entry name" value="MeMalonyl-CoA_epimerase"/>
</dbReference>
<dbReference type="STRING" id="649639.Bcell_1745"/>
<dbReference type="GO" id="GO:0031419">
    <property type="term" value="F:cobalamin binding"/>
    <property type="evidence" value="ECO:0007669"/>
    <property type="project" value="UniProtKB-KW"/>
</dbReference>
<dbReference type="eggNOG" id="COG0346">
    <property type="taxonomic scope" value="Bacteria"/>
</dbReference>
<evidence type="ECO:0000256" key="6">
    <source>
        <dbReference type="ARBA" id="ARBA00023285"/>
    </source>
</evidence>
<dbReference type="CDD" id="cd02071">
    <property type="entry name" value="MM_CoA_mut_B12_BD"/>
    <property type="match status" value="1"/>
</dbReference>
<keyword evidence="4" id="KW-0479">Metal-binding</keyword>
<keyword evidence="10" id="KW-1185">Reference proteome</keyword>
<dbReference type="RefSeq" id="WP_013488345.1">
    <property type="nucleotide sequence ID" value="NC_014829.1"/>
</dbReference>
<dbReference type="InterPro" id="IPR037523">
    <property type="entry name" value="VOC_core"/>
</dbReference>
<comment type="cofactor">
    <cofactor evidence="1">
        <name>adenosylcob(III)alamin</name>
        <dbReference type="ChEBI" id="CHEBI:18408"/>
    </cofactor>
</comment>
<dbReference type="NCBIfam" id="TIGR03081">
    <property type="entry name" value="metmalonyl_epim"/>
    <property type="match status" value="1"/>
</dbReference>
<dbReference type="GO" id="GO:0004493">
    <property type="term" value="F:methylmalonyl-CoA epimerase activity"/>
    <property type="evidence" value="ECO:0007669"/>
    <property type="project" value="TreeGrafter"/>
</dbReference>
<dbReference type="Pfam" id="PF02310">
    <property type="entry name" value="B12-binding"/>
    <property type="match status" value="1"/>
</dbReference>
<dbReference type="InterPro" id="IPR036724">
    <property type="entry name" value="Cobalamin-bd_sf"/>
</dbReference>
<dbReference type="KEGG" id="bco:Bcell_1745"/>
<protein>
    <submittedName>
        <fullName evidence="9">Methylmalonyl-CoA epimerase</fullName>
    </submittedName>
</protein>
<evidence type="ECO:0000313" key="9">
    <source>
        <dbReference type="EMBL" id="ADU30008.1"/>
    </source>
</evidence>
<evidence type="ECO:0000259" key="7">
    <source>
        <dbReference type="PROSITE" id="PS51332"/>
    </source>
</evidence>
<feature type="domain" description="VOC" evidence="8">
    <location>
        <begin position="145"/>
        <end position="273"/>
    </location>
</feature>
<dbReference type="GO" id="GO:0046872">
    <property type="term" value="F:metal ion binding"/>
    <property type="evidence" value="ECO:0007669"/>
    <property type="project" value="UniProtKB-KW"/>
</dbReference>
<evidence type="ECO:0000256" key="4">
    <source>
        <dbReference type="ARBA" id="ARBA00022723"/>
    </source>
</evidence>
<dbReference type="NCBIfam" id="TIGR00640">
    <property type="entry name" value="acid_CoA_mut_C"/>
    <property type="match status" value="1"/>
</dbReference>
<dbReference type="Gene3D" id="3.40.50.280">
    <property type="entry name" value="Cobalamin-binding domain"/>
    <property type="match status" value="1"/>
</dbReference>
<proteinExistence type="inferred from homology"/>
<dbReference type="InterPro" id="IPR051785">
    <property type="entry name" value="MMCE/EMCE_epimerase"/>
</dbReference>
<feature type="domain" description="B12-binding" evidence="7">
    <location>
        <begin position="3"/>
        <end position="134"/>
    </location>
</feature>